<protein>
    <submittedName>
        <fullName evidence="1">Uncharacterized protein</fullName>
    </submittedName>
</protein>
<proteinExistence type="predicted"/>
<reference evidence="1" key="2">
    <citation type="journal article" date="2015" name="Data Brief">
        <title>Shoot transcriptome of the giant reed, Arundo donax.</title>
        <authorList>
            <person name="Barrero R.A."/>
            <person name="Guerrero F.D."/>
            <person name="Moolhuijzen P."/>
            <person name="Goolsby J.A."/>
            <person name="Tidwell J."/>
            <person name="Bellgard S.E."/>
            <person name="Bellgard M.I."/>
        </authorList>
    </citation>
    <scope>NUCLEOTIDE SEQUENCE</scope>
    <source>
        <tissue evidence="1">Shoot tissue taken approximately 20 cm above the soil surface</tissue>
    </source>
</reference>
<dbReference type="EMBL" id="GBRH01214907">
    <property type="protein sequence ID" value="JAD82988.1"/>
    <property type="molecule type" value="Transcribed_RNA"/>
</dbReference>
<evidence type="ECO:0000313" key="1">
    <source>
        <dbReference type="EMBL" id="JAD82988.1"/>
    </source>
</evidence>
<accession>A0A0A9D8H2</accession>
<organism evidence="1">
    <name type="scientific">Arundo donax</name>
    <name type="common">Giant reed</name>
    <name type="synonym">Donax arundinaceus</name>
    <dbReference type="NCBI Taxonomy" id="35708"/>
    <lineage>
        <taxon>Eukaryota</taxon>
        <taxon>Viridiplantae</taxon>
        <taxon>Streptophyta</taxon>
        <taxon>Embryophyta</taxon>
        <taxon>Tracheophyta</taxon>
        <taxon>Spermatophyta</taxon>
        <taxon>Magnoliopsida</taxon>
        <taxon>Liliopsida</taxon>
        <taxon>Poales</taxon>
        <taxon>Poaceae</taxon>
        <taxon>PACMAD clade</taxon>
        <taxon>Arundinoideae</taxon>
        <taxon>Arundineae</taxon>
        <taxon>Arundo</taxon>
    </lineage>
</organism>
<name>A0A0A9D8H2_ARUDO</name>
<reference evidence="1" key="1">
    <citation type="submission" date="2014-09" db="EMBL/GenBank/DDBJ databases">
        <authorList>
            <person name="Magalhaes I.L.F."/>
            <person name="Oliveira U."/>
            <person name="Santos F.R."/>
            <person name="Vidigal T.H.D.A."/>
            <person name="Brescovit A.D."/>
            <person name="Santos A.J."/>
        </authorList>
    </citation>
    <scope>NUCLEOTIDE SEQUENCE</scope>
    <source>
        <tissue evidence="1">Shoot tissue taken approximately 20 cm above the soil surface</tissue>
    </source>
</reference>
<dbReference type="AlphaFoldDB" id="A0A0A9D8H2"/>
<sequence>MFALIHLVIYMMTSYRLKVSLKSMWFIRLIK</sequence>